<dbReference type="AlphaFoldDB" id="A0A518DZZ8"/>
<reference evidence="2 3" key="1">
    <citation type="submission" date="2019-02" db="EMBL/GenBank/DDBJ databases">
        <title>Deep-cultivation of Planctomycetes and their phenomic and genomic characterization uncovers novel biology.</title>
        <authorList>
            <person name="Wiegand S."/>
            <person name="Jogler M."/>
            <person name="Boedeker C."/>
            <person name="Pinto D."/>
            <person name="Vollmers J."/>
            <person name="Rivas-Marin E."/>
            <person name="Kohn T."/>
            <person name="Peeters S.H."/>
            <person name="Heuer A."/>
            <person name="Rast P."/>
            <person name="Oberbeckmann S."/>
            <person name="Bunk B."/>
            <person name="Jeske O."/>
            <person name="Meyerdierks A."/>
            <person name="Storesund J.E."/>
            <person name="Kallscheuer N."/>
            <person name="Luecker S."/>
            <person name="Lage O.M."/>
            <person name="Pohl T."/>
            <person name="Merkel B.J."/>
            <person name="Hornburger P."/>
            <person name="Mueller R.-W."/>
            <person name="Bruemmer F."/>
            <person name="Labrenz M."/>
            <person name="Spormann A.M."/>
            <person name="Op den Camp H."/>
            <person name="Overmann J."/>
            <person name="Amann R."/>
            <person name="Jetten M.S.M."/>
            <person name="Mascher T."/>
            <person name="Medema M.H."/>
            <person name="Devos D.P."/>
            <person name="Kaster A.-K."/>
            <person name="Ovreas L."/>
            <person name="Rohde M."/>
            <person name="Galperin M.Y."/>
            <person name="Jogler C."/>
        </authorList>
    </citation>
    <scope>NUCLEOTIDE SEQUENCE [LARGE SCALE GENOMIC DNA]</scope>
    <source>
        <strain evidence="2 3">Pla85_3_4</strain>
    </source>
</reference>
<dbReference type="SUPFAM" id="SSF160631">
    <property type="entry name" value="SMI1/KNR4-like"/>
    <property type="match status" value="1"/>
</dbReference>
<evidence type="ECO:0000259" key="1">
    <source>
        <dbReference type="Pfam" id="PF09346"/>
    </source>
</evidence>
<name>A0A518DZZ8_9BACT</name>
<dbReference type="Pfam" id="PF09346">
    <property type="entry name" value="SMI1_KNR4"/>
    <property type="match status" value="1"/>
</dbReference>
<accession>A0A518DZZ8</accession>
<dbReference type="OrthoDB" id="286113at2"/>
<evidence type="ECO:0000313" key="2">
    <source>
        <dbReference type="EMBL" id="QDU97404.1"/>
    </source>
</evidence>
<dbReference type="Gene3D" id="3.40.1580.10">
    <property type="entry name" value="SMI1/KNR4-like"/>
    <property type="match status" value="1"/>
</dbReference>
<dbReference type="InterPro" id="IPR037883">
    <property type="entry name" value="Knr4/Smi1-like_sf"/>
</dbReference>
<evidence type="ECO:0000313" key="3">
    <source>
        <dbReference type="Proteomes" id="UP000317648"/>
    </source>
</evidence>
<dbReference type="EMBL" id="CP036433">
    <property type="protein sequence ID" value="QDU97404.1"/>
    <property type="molecule type" value="Genomic_DNA"/>
</dbReference>
<dbReference type="InterPro" id="IPR018958">
    <property type="entry name" value="Knr4/Smi1-like_dom"/>
</dbReference>
<dbReference type="RefSeq" id="WP_145056182.1">
    <property type="nucleotide sequence ID" value="NZ_CP036433.1"/>
</dbReference>
<dbReference type="Proteomes" id="UP000317648">
    <property type="component" value="Chromosome"/>
</dbReference>
<sequence length="159" mass="18227">MKLREIEKIERKLDVELPDAYFALLLGYPEHLAALMTIEVNDWAKRIYNDANEIIEQTECFRRTDFSEAEFKKWSPDYVVIGGDVGGNFYFINTKSRAKNVAVSFWFHEDGSVEKSASSIDAFIQQTFANAAHYALDSMRINAIRYGMAPTATGLKRKR</sequence>
<organism evidence="2 3">
    <name type="scientific">Lignipirellula cremea</name>
    <dbReference type="NCBI Taxonomy" id="2528010"/>
    <lineage>
        <taxon>Bacteria</taxon>
        <taxon>Pseudomonadati</taxon>
        <taxon>Planctomycetota</taxon>
        <taxon>Planctomycetia</taxon>
        <taxon>Pirellulales</taxon>
        <taxon>Pirellulaceae</taxon>
        <taxon>Lignipirellula</taxon>
    </lineage>
</organism>
<keyword evidence="3" id="KW-1185">Reference proteome</keyword>
<gene>
    <name evidence="2" type="ORF">Pla8534_52500</name>
</gene>
<feature type="domain" description="Knr4/Smi1-like" evidence="1">
    <location>
        <begin position="4"/>
        <end position="126"/>
    </location>
</feature>
<protein>
    <submittedName>
        <fullName evidence="2">SMI1 / KNR4 family protein</fullName>
    </submittedName>
</protein>
<dbReference type="KEGG" id="lcre:Pla8534_52500"/>
<proteinExistence type="predicted"/>